<feature type="transmembrane region" description="Helical" evidence="1">
    <location>
        <begin position="147"/>
        <end position="171"/>
    </location>
</feature>
<evidence type="ECO:0000313" key="2">
    <source>
        <dbReference type="EMBL" id="MBL0393685.1"/>
    </source>
</evidence>
<name>A0A936Z4T4_9BURK</name>
<reference evidence="2 3" key="1">
    <citation type="journal article" date="2017" name="Int. J. Syst. Evol. Microbiol.">
        <title>Ramlibacter monticola sp. nov., isolated from forest soil.</title>
        <authorList>
            <person name="Chaudhary D.K."/>
            <person name="Kim J."/>
        </authorList>
    </citation>
    <scope>NUCLEOTIDE SEQUENCE [LARGE SCALE GENOMIC DNA]</scope>
    <source>
        <strain evidence="2 3">KACC 19175</strain>
    </source>
</reference>
<evidence type="ECO:0000313" key="3">
    <source>
        <dbReference type="Proteomes" id="UP000599109"/>
    </source>
</evidence>
<organism evidence="2 3">
    <name type="scientific">Ramlibacter monticola</name>
    <dbReference type="NCBI Taxonomy" id="1926872"/>
    <lineage>
        <taxon>Bacteria</taxon>
        <taxon>Pseudomonadati</taxon>
        <taxon>Pseudomonadota</taxon>
        <taxon>Betaproteobacteria</taxon>
        <taxon>Burkholderiales</taxon>
        <taxon>Comamonadaceae</taxon>
        <taxon>Ramlibacter</taxon>
    </lineage>
</organism>
<feature type="transmembrane region" description="Helical" evidence="1">
    <location>
        <begin position="316"/>
        <end position="335"/>
    </location>
</feature>
<feature type="transmembrane region" description="Helical" evidence="1">
    <location>
        <begin position="264"/>
        <end position="281"/>
    </location>
</feature>
<evidence type="ECO:0000256" key="1">
    <source>
        <dbReference type="SAM" id="Phobius"/>
    </source>
</evidence>
<comment type="caution">
    <text evidence="2">The sequence shown here is derived from an EMBL/GenBank/DDBJ whole genome shotgun (WGS) entry which is preliminary data.</text>
</comment>
<dbReference type="PANTHER" id="PTHR23537">
    <property type="match status" value="1"/>
</dbReference>
<dbReference type="RefSeq" id="WP_201676358.1">
    <property type="nucleotide sequence ID" value="NZ_JAEQNE010000006.1"/>
</dbReference>
<dbReference type="GO" id="GO:0005886">
    <property type="term" value="C:plasma membrane"/>
    <property type="evidence" value="ECO:0007669"/>
    <property type="project" value="TreeGrafter"/>
</dbReference>
<dbReference type="InterPro" id="IPR036259">
    <property type="entry name" value="MFS_trans_sf"/>
</dbReference>
<feature type="transmembrane region" description="Helical" evidence="1">
    <location>
        <begin position="384"/>
        <end position="404"/>
    </location>
</feature>
<keyword evidence="1" id="KW-1133">Transmembrane helix</keyword>
<accession>A0A936Z4T4</accession>
<dbReference type="Gene3D" id="1.20.1250.20">
    <property type="entry name" value="MFS general substrate transporter like domains"/>
    <property type="match status" value="1"/>
</dbReference>
<keyword evidence="1" id="KW-0812">Transmembrane</keyword>
<proteinExistence type="predicted"/>
<dbReference type="InterPro" id="IPR010645">
    <property type="entry name" value="MFS_4"/>
</dbReference>
<protein>
    <submittedName>
        <fullName evidence="2">YbfB/YjiJ family MFS transporter</fullName>
    </submittedName>
</protein>
<dbReference type="Pfam" id="PF06779">
    <property type="entry name" value="MFS_4"/>
    <property type="match status" value="1"/>
</dbReference>
<feature type="transmembrane region" description="Helical" evidence="1">
    <location>
        <begin position="114"/>
        <end position="135"/>
    </location>
</feature>
<dbReference type="EMBL" id="JAEQNE010000006">
    <property type="protein sequence ID" value="MBL0393685.1"/>
    <property type="molecule type" value="Genomic_DNA"/>
</dbReference>
<keyword evidence="3" id="KW-1185">Reference proteome</keyword>
<sequence>MPASRPLPSPLAIALAGLVSLGVAMGIGRFAFTPLLPMMLAEGTVSIPGASLLASANYLGYLVGALACTFQPWIARRLGRGGAVNAPRTVRAALVATALLTLGMAWQPPAAWPALRFAAGVASAVAFLYTSAWCLEQLARRDQPAMGALIYVGPGAGIVASGLAATGLVALGAAATVGWLTFAVLAAALTALAWPVFHPRNAVPAPMVAASGPAAAPAPAPAGTTEVGALTLAYGLAGIGYIITATFLPVIARQALPGSHWLDLFWPLLGAGVMAGAVLASRLRGGGDLRLRLAACYAIQAVGVASSIVSPTLAGFAIGSLLVGLPFTTITFFAMQEARRLRPQHAASTMGLLTAMYGVGQIAGPPLAAWLVARSRTAAEGFALSLWIASGILLAGALLYVGLARAYPVLSAPRPASARRGSVRDTG</sequence>
<dbReference type="AlphaFoldDB" id="A0A936Z4T4"/>
<dbReference type="Proteomes" id="UP000599109">
    <property type="component" value="Unassembled WGS sequence"/>
</dbReference>
<keyword evidence="1" id="KW-0472">Membrane</keyword>
<dbReference type="SUPFAM" id="SSF103473">
    <property type="entry name" value="MFS general substrate transporter"/>
    <property type="match status" value="1"/>
</dbReference>
<gene>
    <name evidence="2" type="ORF">JJ685_21290</name>
</gene>
<feature type="transmembrane region" description="Helical" evidence="1">
    <location>
        <begin position="177"/>
        <end position="197"/>
    </location>
</feature>
<feature type="transmembrane region" description="Helical" evidence="1">
    <location>
        <begin position="232"/>
        <end position="252"/>
    </location>
</feature>
<dbReference type="PANTHER" id="PTHR23537:SF1">
    <property type="entry name" value="SUGAR TRANSPORTER"/>
    <property type="match status" value="1"/>
</dbReference>
<feature type="transmembrane region" description="Helical" evidence="1">
    <location>
        <begin position="50"/>
        <end position="70"/>
    </location>
</feature>
<feature type="transmembrane region" description="Helical" evidence="1">
    <location>
        <begin position="347"/>
        <end position="372"/>
    </location>
</feature>